<evidence type="ECO:0000313" key="4">
    <source>
        <dbReference type="Proteomes" id="UP000226442"/>
    </source>
</evidence>
<keyword evidence="1" id="KW-0812">Transmembrane</keyword>
<name>A0A2G4EXM8_9CYAN</name>
<feature type="transmembrane region" description="Helical" evidence="1">
    <location>
        <begin position="21"/>
        <end position="46"/>
    </location>
</feature>
<comment type="caution">
    <text evidence="3">The sequence shown here is derived from an EMBL/GenBank/DDBJ whole genome shotgun (WGS) entry which is preliminary data.</text>
</comment>
<evidence type="ECO:0000313" key="3">
    <source>
        <dbReference type="EMBL" id="PHX54294.1"/>
    </source>
</evidence>
<reference evidence="3" key="1">
    <citation type="submission" date="2017-10" db="EMBL/GenBank/DDBJ databases">
        <title>Draft genome sequence of the planktic cyanobacteria Tychonema bourrellyi isolated from alpine lentic freshwater.</title>
        <authorList>
            <person name="Tett A."/>
            <person name="Armanini F."/>
            <person name="Asnicar F."/>
            <person name="Boscaini A."/>
            <person name="Pasolli E."/>
            <person name="Zolfo M."/>
            <person name="Donati C."/>
            <person name="Salmaso N."/>
            <person name="Segata N."/>
        </authorList>
    </citation>
    <scope>NUCLEOTIDE SEQUENCE</scope>
    <source>
        <strain evidence="3">FEM_GT703</strain>
    </source>
</reference>
<organism evidence="3 4">
    <name type="scientific">Tychonema bourrellyi FEM_GT703</name>
    <dbReference type="NCBI Taxonomy" id="2040638"/>
    <lineage>
        <taxon>Bacteria</taxon>
        <taxon>Bacillati</taxon>
        <taxon>Cyanobacteriota</taxon>
        <taxon>Cyanophyceae</taxon>
        <taxon>Oscillatoriophycideae</taxon>
        <taxon>Oscillatoriales</taxon>
        <taxon>Microcoleaceae</taxon>
        <taxon>Tychonema</taxon>
    </lineage>
</organism>
<dbReference type="Proteomes" id="UP000226442">
    <property type="component" value="Unassembled WGS sequence"/>
</dbReference>
<dbReference type="AlphaFoldDB" id="A0A2G4EXM8"/>
<proteinExistence type="predicted"/>
<dbReference type="OrthoDB" id="9776685at2"/>
<keyword evidence="3" id="KW-0378">Hydrolase</keyword>
<feature type="domain" description="Serine aminopeptidase S33" evidence="2">
    <location>
        <begin position="79"/>
        <end position="185"/>
    </location>
</feature>
<accession>A0A2G4EXM8</accession>
<evidence type="ECO:0000256" key="1">
    <source>
        <dbReference type="SAM" id="Phobius"/>
    </source>
</evidence>
<keyword evidence="1" id="KW-0472">Membrane</keyword>
<protein>
    <submittedName>
        <fullName evidence="3">Alpha/beta hydrolase</fullName>
    </submittedName>
</protein>
<evidence type="ECO:0000259" key="2">
    <source>
        <dbReference type="Pfam" id="PF12146"/>
    </source>
</evidence>
<keyword evidence="1" id="KW-1133">Transmembrane helix</keyword>
<dbReference type="Gene3D" id="3.40.50.1820">
    <property type="entry name" value="alpha/beta hydrolase"/>
    <property type="match status" value="1"/>
</dbReference>
<dbReference type="InterPro" id="IPR022742">
    <property type="entry name" value="Hydrolase_4"/>
</dbReference>
<sequence>MANWNRKNIKRLLFGEFSWKRLMRSIIFIYAFLCFYACFFSEGLIFQSPPSSQSDSREVIKVGSANGMKISAVHFPNPQAKYTILYSHGNAESLDGILWVLREIRDSGFAVFAYDYQGYGTSQGKPSEYNTYRDIDAAYNYLTQQLGVPAKQIIVYGRSVGGGPAIDLASRQSVGGLVVESSFVSVFRVLTRIPILPFDKFVNIDKIGKVRSPVLVIHGKADDVVRFWHGERLFVAAKEPKLNFWVDGAGHNDLMDVAGDRYAATLRKFAKLVDESSLPKL</sequence>
<dbReference type="PANTHER" id="PTHR12277">
    <property type="entry name" value="ALPHA/BETA HYDROLASE DOMAIN-CONTAINING PROTEIN"/>
    <property type="match status" value="1"/>
</dbReference>
<dbReference type="InterPro" id="IPR029058">
    <property type="entry name" value="AB_hydrolase_fold"/>
</dbReference>
<dbReference type="SUPFAM" id="SSF53474">
    <property type="entry name" value="alpha/beta-Hydrolases"/>
    <property type="match status" value="1"/>
</dbReference>
<dbReference type="Pfam" id="PF12146">
    <property type="entry name" value="Hydrolase_4"/>
    <property type="match status" value="1"/>
</dbReference>
<dbReference type="EMBL" id="NXIB02000110">
    <property type="protein sequence ID" value="PHX54294.1"/>
    <property type="molecule type" value="Genomic_DNA"/>
</dbReference>
<keyword evidence="4" id="KW-1185">Reference proteome</keyword>
<dbReference type="RefSeq" id="WP_096830440.1">
    <property type="nucleotide sequence ID" value="NZ_NXIB02000110.1"/>
</dbReference>
<dbReference type="PANTHER" id="PTHR12277:SF81">
    <property type="entry name" value="PROTEIN ABHD13"/>
    <property type="match status" value="1"/>
</dbReference>
<dbReference type="GO" id="GO:0016787">
    <property type="term" value="F:hydrolase activity"/>
    <property type="evidence" value="ECO:0007669"/>
    <property type="project" value="UniProtKB-KW"/>
</dbReference>
<gene>
    <name evidence="3" type="ORF">CP500_016940</name>
</gene>